<reference evidence="1" key="1">
    <citation type="submission" date="2020-05" db="EMBL/GenBank/DDBJ databases">
        <title>WGS assembly of Panicum virgatum.</title>
        <authorList>
            <person name="Lovell J.T."/>
            <person name="Jenkins J."/>
            <person name="Shu S."/>
            <person name="Juenger T.E."/>
            <person name="Schmutz J."/>
        </authorList>
    </citation>
    <scope>NUCLEOTIDE SEQUENCE</scope>
    <source>
        <strain evidence="1">AP13</strain>
    </source>
</reference>
<organism evidence="1 2">
    <name type="scientific">Panicum virgatum</name>
    <name type="common">Blackwell switchgrass</name>
    <dbReference type="NCBI Taxonomy" id="38727"/>
    <lineage>
        <taxon>Eukaryota</taxon>
        <taxon>Viridiplantae</taxon>
        <taxon>Streptophyta</taxon>
        <taxon>Embryophyta</taxon>
        <taxon>Tracheophyta</taxon>
        <taxon>Spermatophyta</taxon>
        <taxon>Magnoliopsida</taxon>
        <taxon>Liliopsida</taxon>
        <taxon>Poales</taxon>
        <taxon>Poaceae</taxon>
        <taxon>PACMAD clade</taxon>
        <taxon>Panicoideae</taxon>
        <taxon>Panicodae</taxon>
        <taxon>Paniceae</taxon>
        <taxon>Panicinae</taxon>
        <taxon>Panicum</taxon>
        <taxon>Panicum sect. Hiantes</taxon>
    </lineage>
</organism>
<dbReference type="PANTHER" id="PTHR46238:SF11">
    <property type="entry name" value="AGAMOUS-LIKE MADS-BOX PROTEIN AGL16"/>
    <property type="match status" value="1"/>
</dbReference>
<dbReference type="EMBL" id="CM029042">
    <property type="protein sequence ID" value="KAG2617318.1"/>
    <property type="molecule type" value="Genomic_DNA"/>
</dbReference>
<accession>A0A8T0U5M7</accession>
<gene>
    <name evidence="1" type="ORF">PVAP13_3NG180009</name>
</gene>
<proteinExistence type="predicted"/>
<protein>
    <submittedName>
        <fullName evidence="1">Uncharacterized protein</fullName>
    </submittedName>
</protein>
<dbReference type="Proteomes" id="UP000823388">
    <property type="component" value="Chromosome 3N"/>
</dbReference>
<keyword evidence="2" id="KW-1185">Reference proteome</keyword>
<dbReference type="PANTHER" id="PTHR46238">
    <property type="entry name" value="REVERSE TRANSCRIPTASE DOMAIN-CONTAINING PROTEIN"/>
    <property type="match status" value="1"/>
</dbReference>
<sequence length="131" mass="15822">MLYGAECWPTKRRHVQQLSVAEMRMLRWFCGHTRRDRVWNEVIRDRVGVAPIEEKLTKHRLRWFGHVQRRPPEAPVRNRVLERVDNVKRGRGRPKLTWDELVKRDLKDWNISKEIALDRSAWRLAINVPEP</sequence>
<comment type="caution">
    <text evidence="1">The sequence shown here is derived from an EMBL/GenBank/DDBJ whole genome shotgun (WGS) entry which is preliminary data.</text>
</comment>
<evidence type="ECO:0000313" key="2">
    <source>
        <dbReference type="Proteomes" id="UP000823388"/>
    </source>
</evidence>
<name>A0A8T0U5M7_PANVG</name>
<evidence type="ECO:0000313" key="1">
    <source>
        <dbReference type="EMBL" id="KAG2617318.1"/>
    </source>
</evidence>
<dbReference type="AlphaFoldDB" id="A0A8T0U5M7"/>